<dbReference type="Proteomes" id="UP000283895">
    <property type="component" value="Unassembled WGS sequence"/>
</dbReference>
<gene>
    <name evidence="3" type="ORF">VMCG_02696</name>
</gene>
<protein>
    <recommendedName>
        <fullName evidence="2">Nephrocystin 3-like N-terminal domain-containing protein</fullName>
    </recommendedName>
</protein>
<evidence type="ECO:0000313" key="4">
    <source>
        <dbReference type="Proteomes" id="UP000283895"/>
    </source>
</evidence>
<dbReference type="PANTHER" id="PTHR10039:SF5">
    <property type="entry name" value="NACHT DOMAIN-CONTAINING PROTEIN"/>
    <property type="match status" value="1"/>
</dbReference>
<dbReference type="InterPro" id="IPR027417">
    <property type="entry name" value="P-loop_NTPase"/>
</dbReference>
<name>A0A423WZ64_9PEZI</name>
<dbReference type="EMBL" id="LKEA01000005">
    <property type="protein sequence ID" value="ROW08851.1"/>
    <property type="molecule type" value="Genomic_DNA"/>
</dbReference>
<dbReference type="STRING" id="356882.A0A423WZ64"/>
<reference evidence="3 4" key="1">
    <citation type="submission" date="2015-09" db="EMBL/GenBank/DDBJ databases">
        <title>Host preference determinants of Valsa canker pathogens revealed by comparative genomics.</title>
        <authorList>
            <person name="Yin Z."/>
            <person name="Huang L."/>
        </authorList>
    </citation>
    <scope>NUCLEOTIDE SEQUENCE [LARGE SCALE GENOMIC DNA]</scope>
    <source>
        <strain evidence="3 4">03-1</strain>
    </source>
</reference>
<keyword evidence="4" id="KW-1185">Reference proteome</keyword>
<organism evidence="3 4">
    <name type="scientific">Cytospora schulzeri</name>
    <dbReference type="NCBI Taxonomy" id="448051"/>
    <lineage>
        <taxon>Eukaryota</taxon>
        <taxon>Fungi</taxon>
        <taxon>Dikarya</taxon>
        <taxon>Ascomycota</taxon>
        <taxon>Pezizomycotina</taxon>
        <taxon>Sordariomycetes</taxon>
        <taxon>Sordariomycetidae</taxon>
        <taxon>Diaporthales</taxon>
        <taxon>Cytosporaceae</taxon>
        <taxon>Cytospora</taxon>
    </lineage>
</organism>
<dbReference type="PANTHER" id="PTHR10039">
    <property type="entry name" value="AMELOGENIN"/>
    <property type="match status" value="1"/>
</dbReference>
<dbReference type="InterPro" id="IPR056884">
    <property type="entry name" value="NPHP3-like_N"/>
</dbReference>
<proteinExistence type="predicted"/>
<dbReference type="Gene3D" id="3.40.50.300">
    <property type="entry name" value="P-loop containing nucleotide triphosphate hydrolases"/>
    <property type="match status" value="1"/>
</dbReference>
<keyword evidence="1" id="KW-0677">Repeat</keyword>
<comment type="caution">
    <text evidence="3">The sequence shown here is derived from an EMBL/GenBank/DDBJ whole genome shotgun (WGS) entry which is preliminary data.</text>
</comment>
<dbReference type="Pfam" id="PF24883">
    <property type="entry name" value="NPHP3_N"/>
    <property type="match status" value="1"/>
</dbReference>
<sequence length="1028" mass="116896">MAIRAWNLAESGRHLEDIGTSITQQLKNCSPVLTAKNKAFIKVANQCADDARALQDEAAYLAPKKAHEIRAAISAAGRSFWRRRRLERLEANLLRSQRTLETSLLRRLCDESEAHAIQDRNDFANLDRTLQQFIKNYADGQRTLSGLLQSSIQILKNHVSENSTRTCQKVTVHITNELSRHRKGIVDNITASTEEVPQKVFDHLWAQKCVESTAKQRQCLLDSLKYPEMNSRYNKISETCAKTFEWVFNSTASGMNGAGDPGAAMSKWLKSDEKLFWISGKPGSGKSSLTKFIVTHQETQRALVQWRQRTRIVSHFLWLPGSEMQKSIQGMLCSLLHQSLHKHYSALELIEQGQKLPAEGTILLRFPHIKEKSSHSDWSMTELTDVLLYHLESTLDPYCFFLDGLDEISSKDGPWKLIRIIERLSLLPSIKLCVSSRPEHVFTKHFEKFPSIKMQDLIAPDVRKYAYDVLEEHNEASDLPENVSSIIDTIVDKADGVFLWAVLVLESFRRGLSNGDTWDQLEQRLHKVPMDLMDLYRDMWSRLGGDRTIYKTTAGLYISLLMKYKTLDGMERLLRFRNLTVMDFVAASSSPSELDDFLGQKALAPNLELEKKCEQTITNINIHCAGLLAIRSERFGINVTRSEWWQPARREASYGFLLPYWGMEVDFIHRSAYEFLIGTKDGQQIWKDCNSTEFEKLCQLFRGRMARLRVLGSIAPWMREKGMVLKLRKSQEGFTQVQLKNFCNELWAATVTKKVTSADAEILLSIMSRASINGDLAYKSDPRKSHLPGYRQRHGRPWEFLALASLHFDTFVENYIVRHVNSITTNILWSILDDLCSHPGFPQTSKTASFPRTMSCLLQRIKQDSKSSGAGADAPVDILLCDWPVGHHRDTITDMIVTLLQAGADLGRRLYLVIWCTPDGPSNCTLQIGRVFHHEDKASGFLEPHSDWSFHTWFLTGTDSILNGPGAIPMLLNASVSFAMECVIAWHFREEKDRPALLGLEGPPDECYLEGVDSAWIGPEAEDYDMGL</sequence>
<feature type="domain" description="Nephrocystin 3-like N-terminal" evidence="2">
    <location>
        <begin position="265"/>
        <end position="437"/>
    </location>
</feature>
<evidence type="ECO:0000313" key="3">
    <source>
        <dbReference type="EMBL" id="ROW08851.1"/>
    </source>
</evidence>
<dbReference type="SUPFAM" id="SSF52540">
    <property type="entry name" value="P-loop containing nucleoside triphosphate hydrolases"/>
    <property type="match status" value="1"/>
</dbReference>
<accession>A0A423WZ64</accession>
<evidence type="ECO:0000256" key="1">
    <source>
        <dbReference type="ARBA" id="ARBA00022737"/>
    </source>
</evidence>
<evidence type="ECO:0000259" key="2">
    <source>
        <dbReference type="Pfam" id="PF24883"/>
    </source>
</evidence>
<dbReference type="OrthoDB" id="5086500at2759"/>
<dbReference type="AlphaFoldDB" id="A0A423WZ64"/>